<evidence type="ECO:0000313" key="23">
    <source>
        <dbReference type="EnsemblPlants" id="AUR62006344-RA:cds"/>
    </source>
</evidence>
<feature type="binding site" evidence="17">
    <location>
        <position position="206"/>
    </location>
    <ligand>
        <name>Ca(2+)</name>
        <dbReference type="ChEBI" id="CHEBI:29108"/>
        <label>2</label>
    </ligand>
</feature>
<keyword evidence="24" id="KW-1185">Reference proteome</keyword>
<comment type="catalytic activity">
    <reaction evidence="1 20">
        <text>2 a phenolic donor + H2O2 = 2 a phenolic radical donor + 2 H2O</text>
        <dbReference type="Rhea" id="RHEA:56136"/>
        <dbReference type="ChEBI" id="CHEBI:15377"/>
        <dbReference type="ChEBI" id="CHEBI:16240"/>
        <dbReference type="ChEBI" id="CHEBI:139520"/>
        <dbReference type="ChEBI" id="CHEBI:139521"/>
        <dbReference type="EC" id="1.11.1.7"/>
    </reaction>
</comment>
<evidence type="ECO:0000256" key="8">
    <source>
        <dbReference type="ARBA" id="ARBA00022729"/>
    </source>
</evidence>
<evidence type="ECO:0000256" key="3">
    <source>
        <dbReference type="ARBA" id="ARBA00012313"/>
    </source>
</evidence>
<dbReference type="PROSITE" id="PS00436">
    <property type="entry name" value="PEROXIDASE_2"/>
    <property type="match status" value="1"/>
</dbReference>
<dbReference type="Pfam" id="PF00141">
    <property type="entry name" value="peroxidase"/>
    <property type="match status" value="1"/>
</dbReference>
<dbReference type="PRINTS" id="PR00458">
    <property type="entry name" value="PEROXIDASE"/>
</dbReference>
<keyword evidence="12 19" id="KW-1015">Disulfide bond</keyword>
<dbReference type="GO" id="GO:0005576">
    <property type="term" value="C:extracellular region"/>
    <property type="evidence" value="ECO:0007669"/>
    <property type="project" value="UniProtKB-SubCell"/>
</dbReference>
<dbReference type="GO" id="GO:0020037">
    <property type="term" value="F:heme binding"/>
    <property type="evidence" value="ECO:0007669"/>
    <property type="project" value="UniProtKB-UniRule"/>
</dbReference>
<feature type="active site" description="Proton acceptor" evidence="15">
    <location>
        <position position="91"/>
    </location>
</feature>
<evidence type="ECO:0000256" key="21">
    <source>
        <dbReference type="SAM" id="SignalP"/>
    </source>
</evidence>
<keyword evidence="14 20" id="KW-0376">Hydrogen peroxide</keyword>
<dbReference type="GO" id="GO:0006979">
    <property type="term" value="P:response to oxidative stress"/>
    <property type="evidence" value="ECO:0007669"/>
    <property type="project" value="UniProtKB-UniRule"/>
</dbReference>
<keyword evidence="11 17" id="KW-0408">Iron</keyword>
<feature type="binding site" evidence="17">
    <location>
        <position position="250"/>
    </location>
    <ligand>
        <name>Ca(2+)</name>
        <dbReference type="ChEBI" id="CHEBI:29108"/>
        <label>2</label>
    </ligand>
</feature>
<keyword evidence="13" id="KW-0325">Glycoprotein</keyword>
<dbReference type="Proteomes" id="UP000596660">
    <property type="component" value="Unplaced"/>
</dbReference>
<evidence type="ECO:0000256" key="6">
    <source>
        <dbReference type="ARBA" id="ARBA00022617"/>
    </source>
</evidence>
<dbReference type="OMA" id="QNICPAN"/>
<dbReference type="EnsemblPlants" id="AUR62006344-RA">
    <property type="protein sequence ID" value="AUR62006344-RA:cds"/>
    <property type="gene ID" value="AUR62006344"/>
</dbReference>
<keyword evidence="10 20" id="KW-0560">Oxidoreductase</keyword>
<comment type="function">
    <text evidence="2">Removal of H(2)O(2), oxidation of toxic reductants, biosynthesis and degradation of lignin, suberization, auxin catabolism, response to environmental stresses such as wounding, pathogen attack and oxidative stress. These functions might be dependent on each isozyme/isoform in each plant tissue.</text>
</comment>
<evidence type="ECO:0000256" key="18">
    <source>
        <dbReference type="PIRSR" id="PIRSR600823-4"/>
    </source>
</evidence>
<dbReference type="Gene3D" id="1.10.420.10">
    <property type="entry name" value="Peroxidase, domain 2"/>
    <property type="match status" value="1"/>
</dbReference>
<evidence type="ECO:0000256" key="5">
    <source>
        <dbReference type="ARBA" id="ARBA00022559"/>
    </source>
</evidence>
<evidence type="ECO:0000256" key="10">
    <source>
        <dbReference type="ARBA" id="ARBA00023002"/>
    </source>
</evidence>
<evidence type="ECO:0000256" key="9">
    <source>
        <dbReference type="ARBA" id="ARBA00022837"/>
    </source>
</evidence>
<evidence type="ECO:0000256" key="1">
    <source>
        <dbReference type="ARBA" id="ARBA00000189"/>
    </source>
</evidence>
<feature type="binding site" evidence="16">
    <location>
        <position position="186"/>
    </location>
    <ligand>
        <name>substrate</name>
    </ligand>
</feature>
<dbReference type="AlphaFoldDB" id="A0A803L3A5"/>
<feature type="disulfide bond" evidence="19">
    <location>
        <begin position="93"/>
        <end position="98"/>
    </location>
</feature>
<dbReference type="SUPFAM" id="SSF48113">
    <property type="entry name" value="Heme-dependent peroxidases"/>
    <property type="match status" value="1"/>
</dbReference>
<name>A0A803L3A5_CHEQI</name>
<reference evidence="23" key="2">
    <citation type="submission" date="2021-03" db="UniProtKB">
        <authorList>
            <consortium name="EnsemblPlants"/>
        </authorList>
    </citation>
    <scope>IDENTIFICATION</scope>
</reference>
<feature type="signal peptide" evidence="21">
    <location>
        <begin position="1"/>
        <end position="47"/>
    </location>
</feature>
<dbReference type="PANTHER" id="PTHR31388:SF264">
    <property type="entry name" value="PEROXIDASE 59"/>
    <property type="match status" value="1"/>
</dbReference>
<dbReference type="EC" id="1.11.1.7" evidence="3 20"/>
<dbReference type="InterPro" id="IPR019794">
    <property type="entry name" value="Peroxidases_AS"/>
</dbReference>
<evidence type="ECO:0000256" key="7">
    <source>
        <dbReference type="ARBA" id="ARBA00022723"/>
    </source>
</evidence>
<feature type="disulfide bond" evidence="19">
    <location>
        <begin position="60"/>
        <end position="137"/>
    </location>
</feature>
<keyword evidence="8 21" id="KW-0732">Signal</keyword>
<feature type="binding site" evidence="17">
    <location>
        <position position="95"/>
    </location>
    <ligand>
        <name>Ca(2+)</name>
        <dbReference type="ChEBI" id="CHEBI:29108"/>
        <label>1</label>
    </ligand>
</feature>
<evidence type="ECO:0000256" key="19">
    <source>
        <dbReference type="PIRSR" id="PIRSR600823-5"/>
    </source>
</evidence>
<evidence type="ECO:0000256" key="14">
    <source>
        <dbReference type="ARBA" id="ARBA00023324"/>
    </source>
</evidence>
<keyword evidence="6 20" id="KW-0349">Heme</keyword>
<dbReference type="GO" id="GO:0140825">
    <property type="term" value="F:lactoperoxidase activity"/>
    <property type="evidence" value="ECO:0007669"/>
    <property type="project" value="UniProtKB-EC"/>
</dbReference>
<keyword evidence="9 17" id="KW-0106">Calcium</keyword>
<accession>A0A803L3A5</accession>
<comment type="similarity">
    <text evidence="20">Belongs to the peroxidase family. Classical plant (class III) peroxidase subfamily.</text>
</comment>
<dbReference type="PROSITE" id="PS50873">
    <property type="entry name" value="PEROXIDASE_4"/>
    <property type="match status" value="1"/>
</dbReference>
<comment type="subcellular location">
    <subcellularLocation>
        <location evidence="20">Secreted</location>
    </subcellularLocation>
</comment>
<dbReference type="Gramene" id="AUR62006344-RA">
    <property type="protein sequence ID" value="AUR62006344-RA:cds"/>
    <property type="gene ID" value="AUR62006344"/>
</dbReference>
<protein>
    <recommendedName>
        <fullName evidence="3 20">Peroxidase</fullName>
        <ecNumber evidence="3 20">1.11.1.7</ecNumber>
    </recommendedName>
</protein>
<dbReference type="PRINTS" id="PR00461">
    <property type="entry name" value="PLPEROXIDASE"/>
</dbReference>
<dbReference type="GO" id="GO:0042744">
    <property type="term" value="P:hydrogen peroxide catabolic process"/>
    <property type="evidence" value="ECO:0007669"/>
    <property type="project" value="UniProtKB-KW"/>
</dbReference>
<comment type="cofactor">
    <cofactor evidence="17 20">
        <name>Ca(2+)</name>
        <dbReference type="ChEBI" id="CHEBI:29108"/>
    </cofactor>
    <text evidence="17 20">Binds 2 calcium ions per subunit.</text>
</comment>
<evidence type="ECO:0000256" key="11">
    <source>
        <dbReference type="ARBA" id="ARBA00023004"/>
    </source>
</evidence>
<organism evidence="23 24">
    <name type="scientific">Chenopodium quinoa</name>
    <name type="common">Quinoa</name>
    <dbReference type="NCBI Taxonomy" id="63459"/>
    <lineage>
        <taxon>Eukaryota</taxon>
        <taxon>Viridiplantae</taxon>
        <taxon>Streptophyta</taxon>
        <taxon>Embryophyta</taxon>
        <taxon>Tracheophyta</taxon>
        <taxon>Spermatophyta</taxon>
        <taxon>Magnoliopsida</taxon>
        <taxon>eudicotyledons</taxon>
        <taxon>Gunneridae</taxon>
        <taxon>Pentapetalae</taxon>
        <taxon>Caryophyllales</taxon>
        <taxon>Chenopodiaceae</taxon>
        <taxon>Chenopodioideae</taxon>
        <taxon>Atripliceae</taxon>
        <taxon>Chenopodium</taxon>
    </lineage>
</organism>
<evidence type="ECO:0000256" key="13">
    <source>
        <dbReference type="ARBA" id="ARBA00023180"/>
    </source>
</evidence>
<dbReference type="InterPro" id="IPR033905">
    <property type="entry name" value="Secretory_peroxidase"/>
</dbReference>
<evidence type="ECO:0000256" key="4">
    <source>
        <dbReference type="ARBA" id="ARBA00022525"/>
    </source>
</evidence>
<evidence type="ECO:0000313" key="24">
    <source>
        <dbReference type="Proteomes" id="UP000596660"/>
    </source>
</evidence>
<reference evidence="23" key="1">
    <citation type="journal article" date="2017" name="Nature">
        <title>The genome of Chenopodium quinoa.</title>
        <authorList>
            <person name="Jarvis D.E."/>
            <person name="Ho Y.S."/>
            <person name="Lightfoot D.J."/>
            <person name="Schmoeckel S.M."/>
            <person name="Li B."/>
            <person name="Borm T.J.A."/>
            <person name="Ohyanagi H."/>
            <person name="Mineta K."/>
            <person name="Michell C.T."/>
            <person name="Saber N."/>
            <person name="Kharbatia N.M."/>
            <person name="Rupper R.R."/>
            <person name="Sharp A.R."/>
            <person name="Dally N."/>
            <person name="Boughton B.A."/>
            <person name="Woo Y.H."/>
            <person name="Gao G."/>
            <person name="Schijlen E.G.W.M."/>
            <person name="Guo X."/>
            <person name="Momin A.A."/>
            <person name="Negrao S."/>
            <person name="Al-Babili S."/>
            <person name="Gehring C."/>
            <person name="Roessner U."/>
            <person name="Jung C."/>
            <person name="Murphy K."/>
            <person name="Arold S.T."/>
            <person name="Gojobori T."/>
            <person name="van der Linden C.G."/>
            <person name="van Loo E.N."/>
            <person name="Jellen E.N."/>
            <person name="Maughan P.J."/>
            <person name="Tester M."/>
        </authorList>
    </citation>
    <scope>NUCLEOTIDE SEQUENCE [LARGE SCALE GENOMIC DNA]</scope>
    <source>
        <strain evidence="23">cv. PI 614886</strain>
    </source>
</reference>
<feature type="binding site" description="axial binding residue" evidence="17">
    <location>
        <position position="205"/>
    </location>
    <ligand>
        <name>heme b</name>
        <dbReference type="ChEBI" id="CHEBI:60344"/>
    </ligand>
    <ligandPart>
        <name>Fe</name>
        <dbReference type="ChEBI" id="CHEBI:18248"/>
    </ligandPart>
</feature>
<evidence type="ECO:0000259" key="22">
    <source>
        <dbReference type="PROSITE" id="PS50873"/>
    </source>
</evidence>
<dbReference type="PANTHER" id="PTHR31388">
    <property type="entry name" value="PEROXIDASE 72-RELATED"/>
    <property type="match status" value="1"/>
</dbReference>
<proteinExistence type="inferred from homology"/>
<dbReference type="CDD" id="cd00693">
    <property type="entry name" value="secretory_peroxidase"/>
    <property type="match status" value="1"/>
</dbReference>
<evidence type="ECO:0000256" key="15">
    <source>
        <dbReference type="PIRSR" id="PIRSR600823-1"/>
    </source>
</evidence>
<dbReference type="InterPro" id="IPR002016">
    <property type="entry name" value="Haem_peroxidase"/>
</dbReference>
<feature type="binding site" evidence="17">
    <location>
        <position position="101"/>
    </location>
    <ligand>
        <name>Ca(2+)</name>
        <dbReference type="ChEBI" id="CHEBI:29108"/>
        <label>1</label>
    </ligand>
</feature>
<feature type="domain" description="Plant heme peroxidase family profile" evidence="22">
    <location>
        <begin position="50"/>
        <end position="332"/>
    </location>
</feature>
<comment type="cofactor">
    <cofactor evidence="17 20">
        <name>heme b</name>
        <dbReference type="ChEBI" id="CHEBI:60344"/>
    </cofactor>
    <text evidence="17 20">Binds 1 heme b (iron(II)-protoporphyrin IX) group per subunit.</text>
</comment>
<evidence type="ECO:0000256" key="20">
    <source>
        <dbReference type="RuleBase" id="RU362060"/>
    </source>
</evidence>
<feature type="binding site" evidence="17">
    <location>
        <position position="97"/>
    </location>
    <ligand>
        <name>Ca(2+)</name>
        <dbReference type="ChEBI" id="CHEBI:29108"/>
        <label>1</label>
    </ligand>
</feature>
<feature type="site" description="Transition state stabilizer" evidence="18">
    <location>
        <position position="87"/>
    </location>
</feature>
<feature type="disulfide bond" evidence="19">
    <location>
        <begin position="212"/>
        <end position="237"/>
    </location>
</feature>
<keyword evidence="5 20" id="KW-0575">Peroxidase</keyword>
<sequence>MLITSNIIQVKAILNSFSMSSSKNYMASFTSLCMFLLLLSFTTTTHAQSGLSTNFYDSRCPNFNTIVQSVTRNAIANDQRMGALLLRLHFHDCFVGGCDASVLVDIQGGEKQSVHNVGSLQGFDVIDFIKQQVEATCPGVVSCSDIVALAAKESVVALGGPSWNLEFGRRDSILTPSAGAADTNLPFGSDNVRDLVSLFSRKGAHTLGQARCLRFRDRAYNERNILPAYAQFLQSICPLNGGDNNLGPLDVRSPNVFNNDYFVGLTNFEGLLHSDQVLFTGRGGQTDRTVQLYAINEGAFFNDFAAAMLKMSRLGVQTGNRGTIKSNCRALR</sequence>
<evidence type="ECO:0000256" key="17">
    <source>
        <dbReference type="PIRSR" id="PIRSR600823-3"/>
    </source>
</evidence>
<feature type="binding site" evidence="17">
    <location>
        <position position="110"/>
    </location>
    <ligand>
        <name>Ca(2+)</name>
        <dbReference type="ChEBI" id="CHEBI:29108"/>
        <label>1</label>
    </ligand>
</feature>
<keyword evidence="7 17" id="KW-0479">Metal-binding</keyword>
<feature type="chain" id="PRO_5030649693" description="Peroxidase" evidence="21">
    <location>
        <begin position="48"/>
        <end position="332"/>
    </location>
</feature>
<dbReference type="Gene3D" id="1.10.520.10">
    <property type="match status" value="1"/>
</dbReference>
<feature type="binding site" evidence="17">
    <location>
        <position position="92"/>
    </location>
    <ligand>
        <name>Ca(2+)</name>
        <dbReference type="ChEBI" id="CHEBI:29108"/>
        <label>1</label>
    </ligand>
</feature>
<dbReference type="InterPro" id="IPR010255">
    <property type="entry name" value="Haem_peroxidase_sf"/>
</dbReference>
<evidence type="ECO:0000256" key="12">
    <source>
        <dbReference type="ARBA" id="ARBA00023157"/>
    </source>
</evidence>
<dbReference type="InterPro" id="IPR000823">
    <property type="entry name" value="Peroxidase_pln"/>
</dbReference>
<evidence type="ECO:0000256" key="16">
    <source>
        <dbReference type="PIRSR" id="PIRSR600823-2"/>
    </source>
</evidence>
<feature type="binding site" evidence="17">
    <location>
        <position position="99"/>
    </location>
    <ligand>
        <name>Ca(2+)</name>
        <dbReference type="ChEBI" id="CHEBI:29108"/>
        <label>1</label>
    </ligand>
</feature>
<evidence type="ECO:0000256" key="2">
    <source>
        <dbReference type="ARBA" id="ARBA00002322"/>
    </source>
</evidence>
<feature type="disulfide bond" evidence="19">
    <location>
        <begin position="143"/>
        <end position="328"/>
    </location>
</feature>
<dbReference type="FunFam" id="1.10.420.10:FF:000001">
    <property type="entry name" value="Peroxidase"/>
    <property type="match status" value="1"/>
</dbReference>
<keyword evidence="4 20" id="KW-0964">Secreted</keyword>
<dbReference type="GO" id="GO:0046872">
    <property type="term" value="F:metal ion binding"/>
    <property type="evidence" value="ECO:0007669"/>
    <property type="project" value="UniProtKB-UniRule"/>
</dbReference>